<evidence type="ECO:0000313" key="4">
    <source>
        <dbReference type="Proteomes" id="UP000246715"/>
    </source>
</evidence>
<organismHost>
    <name type="scientific">Paramecium bursaria</name>
    <dbReference type="NCBI Taxonomy" id="74790"/>
</organismHost>
<evidence type="ECO:0000256" key="1">
    <source>
        <dbReference type="SAM" id="MobiDB-lite"/>
    </source>
</evidence>
<sequence>MMEKIQEFISTVPKPVIIGVAVLVVAAIAFFLWKKFSSKDSENEVLKGAQSAAQFAQSVQQGLDREDAPMMSTMTPGYAQEVQQGLGDLETEVVGATAPEEQPLMGEETDDDFEGYE</sequence>
<accession>A7ITT4</accession>
<dbReference type="EMBL" id="DQ491001">
    <property type="protein sequence ID" value="ABT13758.1"/>
    <property type="molecule type" value="Genomic_DNA"/>
</dbReference>
<reference evidence="3 4" key="1">
    <citation type="journal article" date="2007" name="Virology">
        <title>Sequence and annotation of the 314-kb MT325 and the 321-kb FR483 viruses that infect Chlorella Pbi.</title>
        <authorList>
            <person name="Fitzgerald L.A."/>
            <person name="Graves M.V."/>
            <person name="Li X."/>
            <person name="Feldblyum T."/>
            <person name="Hartigan J."/>
            <person name="Van Etten J.L."/>
        </authorList>
    </citation>
    <scope>NUCLEOTIDE SEQUENCE [LARGE SCALE GENOMIC DNA]</scope>
    <source>
        <strain evidence="3 4">MT325</strain>
    </source>
</reference>
<keyword evidence="2" id="KW-0812">Transmembrane</keyword>
<organism evidence="3 4">
    <name type="scientific">Paramecium bursaria Chlorella virus MT325</name>
    <name type="common">PBCV-MT325</name>
    <dbReference type="NCBI Taxonomy" id="346932"/>
    <lineage>
        <taxon>Viruses</taxon>
        <taxon>Varidnaviria</taxon>
        <taxon>Bamfordvirae</taxon>
        <taxon>Nucleocytoviricota</taxon>
        <taxon>Megaviricetes</taxon>
        <taxon>Algavirales</taxon>
        <taxon>Phycodnaviridae</taxon>
        <taxon>Chlorovirus</taxon>
        <taxon>Chlorovirus conductrix</taxon>
        <taxon>Paramecium bursaria Chlorella virus A1</taxon>
    </lineage>
</organism>
<name>A7ITT4_PBCVM</name>
<feature type="region of interest" description="Disordered" evidence="1">
    <location>
        <begin position="95"/>
        <end position="117"/>
    </location>
</feature>
<feature type="compositionally biased region" description="Acidic residues" evidence="1">
    <location>
        <begin position="107"/>
        <end position="117"/>
    </location>
</feature>
<evidence type="ECO:0000256" key="2">
    <source>
        <dbReference type="SAM" id="Phobius"/>
    </source>
</evidence>
<feature type="transmembrane region" description="Helical" evidence="2">
    <location>
        <begin position="12"/>
        <end position="33"/>
    </location>
</feature>
<protein>
    <submittedName>
        <fullName evidence="3">Uncharacterized protein M204L</fullName>
    </submittedName>
</protein>
<proteinExistence type="predicted"/>
<keyword evidence="2" id="KW-0472">Membrane</keyword>
<gene>
    <name evidence="3" type="primary">M204L</name>
    <name evidence="3" type="ORF">MT325_M204L</name>
</gene>
<keyword evidence="2" id="KW-1133">Transmembrane helix</keyword>
<evidence type="ECO:0000313" key="3">
    <source>
        <dbReference type="EMBL" id="ABT13758.1"/>
    </source>
</evidence>
<dbReference type="Proteomes" id="UP000246715">
    <property type="component" value="Segment"/>
</dbReference>